<dbReference type="InterPro" id="IPR008258">
    <property type="entry name" value="Transglycosylase_SLT_dom_1"/>
</dbReference>
<reference evidence="4" key="1">
    <citation type="submission" date="2010-11" db="EMBL/GenBank/DDBJ databases">
        <title>The complete genome of Mahella australiensis DSM 15567.</title>
        <authorList>
            <consortium name="US DOE Joint Genome Institute (JGI-PGF)"/>
            <person name="Lucas S."/>
            <person name="Copeland A."/>
            <person name="Lapidus A."/>
            <person name="Bruce D."/>
            <person name="Goodwin L."/>
            <person name="Pitluck S."/>
            <person name="Kyrpides N."/>
            <person name="Mavromatis K."/>
            <person name="Pagani I."/>
            <person name="Ivanova N."/>
            <person name="Teshima H."/>
            <person name="Brettin T."/>
            <person name="Detter J.C."/>
            <person name="Han C."/>
            <person name="Tapia R."/>
            <person name="Land M."/>
            <person name="Hauser L."/>
            <person name="Markowitz V."/>
            <person name="Cheng J.-F."/>
            <person name="Hugenholtz P."/>
            <person name="Woyke T."/>
            <person name="Wu D."/>
            <person name="Spring S."/>
            <person name="Pukall R."/>
            <person name="Steenblock K."/>
            <person name="Schneider S."/>
            <person name="Klenk H.-P."/>
            <person name="Eisen J.A."/>
        </authorList>
    </citation>
    <scope>NUCLEOTIDE SEQUENCE [LARGE SCALE GENOMIC DNA]</scope>
    <source>
        <strain evidence="4">DSM 15567 / CIP 107919 / 50-1 BON</strain>
    </source>
</reference>
<comment type="similarity">
    <text evidence="1">Belongs to the transglycosylase Slt family.</text>
</comment>
<keyword evidence="4" id="KW-1185">Reference proteome</keyword>
<dbReference type="PANTHER" id="PTHR37423">
    <property type="entry name" value="SOLUBLE LYTIC MUREIN TRANSGLYCOSYLASE-RELATED"/>
    <property type="match status" value="1"/>
</dbReference>
<protein>
    <submittedName>
        <fullName evidence="3">Lytic transglycosylase catalytic</fullName>
    </submittedName>
</protein>
<name>F3ZXY8_MAHA5</name>
<dbReference type="KEGG" id="mas:Mahau_1467"/>
<dbReference type="PANTHER" id="PTHR37423:SF2">
    <property type="entry name" value="MEMBRANE-BOUND LYTIC MUREIN TRANSGLYCOSYLASE C"/>
    <property type="match status" value="1"/>
</dbReference>
<dbReference type="PROSITE" id="PS00922">
    <property type="entry name" value="TRANSGLYCOSYLASE"/>
    <property type="match status" value="1"/>
</dbReference>
<evidence type="ECO:0000259" key="2">
    <source>
        <dbReference type="Pfam" id="PF01464"/>
    </source>
</evidence>
<dbReference type="Pfam" id="PF01464">
    <property type="entry name" value="SLT"/>
    <property type="match status" value="1"/>
</dbReference>
<reference evidence="3 4" key="2">
    <citation type="journal article" date="2011" name="Stand. Genomic Sci.">
        <title>Complete genome sequence of Mahella australiensis type strain (50-1 BON).</title>
        <authorList>
            <person name="Sikorski J."/>
            <person name="Teshima H."/>
            <person name="Nolan M."/>
            <person name="Lucas S."/>
            <person name="Hammon N."/>
            <person name="Deshpande S."/>
            <person name="Cheng J.F."/>
            <person name="Pitluck S."/>
            <person name="Liolios K."/>
            <person name="Pagani I."/>
            <person name="Ivanova N."/>
            <person name="Huntemann M."/>
            <person name="Mavromatis K."/>
            <person name="Ovchinikova G."/>
            <person name="Pati A."/>
            <person name="Tapia R."/>
            <person name="Han C."/>
            <person name="Goodwin L."/>
            <person name="Chen A."/>
            <person name="Palaniappan K."/>
            <person name="Land M."/>
            <person name="Hauser L."/>
            <person name="Ngatchou-Djao O.D."/>
            <person name="Rohde M."/>
            <person name="Pukall R."/>
            <person name="Spring S."/>
            <person name="Abt B."/>
            <person name="Goker M."/>
            <person name="Detter J.C."/>
            <person name="Woyke T."/>
            <person name="Bristow J."/>
            <person name="Markowitz V."/>
            <person name="Hugenholtz P."/>
            <person name="Eisen J.A."/>
            <person name="Kyrpides N.C."/>
            <person name="Klenk H.P."/>
            <person name="Lapidus A."/>
        </authorList>
    </citation>
    <scope>NUCLEOTIDE SEQUENCE [LARGE SCALE GENOMIC DNA]</scope>
    <source>
        <strain evidence="4">DSM 15567 / CIP 107919 / 50-1 BON</strain>
    </source>
</reference>
<dbReference type="GO" id="GO:0000270">
    <property type="term" value="P:peptidoglycan metabolic process"/>
    <property type="evidence" value="ECO:0007669"/>
    <property type="project" value="InterPro"/>
</dbReference>
<organism evidence="3 4">
    <name type="scientific">Mahella australiensis (strain DSM 15567 / CIP 107919 / 50-1 BON)</name>
    <dbReference type="NCBI Taxonomy" id="697281"/>
    <lineage>
        <taxon>Bacteria</taxon>
        <taxon>Bacillati</taxon>
        <taxon>Bacillota</taxon>
        <taxon>Clostridia</taxon>
        <taxon>Thermoanaerobacterales</taxon>
        <taxon>Thermoanaerobacterales Family IV. Incertae Sedis</taxon>
        <taxon>Mahella</taxon>
    </lineage>
</organism>
<dbReference type="AlphaFoldDB" id="F3ZXY8"/>
<proteinExistence type="inferred from homology"/>
<evidence type="ECO:0000313" key="4">
    <source>
        <dbReference type="Proteomes" id="UP000008457"/>
    </source>
</evidence>
<dbReference type="HOGENOM" id="CLU_065765_4_6_9"/>
<gene>
    <name evidence="3" type="ordered locus">Mahau_1467</name>
</gene>
<feature type="domain" description="Transglycosylase SLT" evidence="2">
    <location>
        <begin position="92"/>
        <end position="197"/>
    </location>
</feature>
<evidence type="ECO:0000256" key="1">
    <source>
        <dbReference type="ARBA" id="ARBA00007734"/>
    </source>
</evidence>
<dbReference type="Gene3D" id="1.10.530.10">
    <property type="match status" value="1"/>
</dbReference>
<dbReference type="GO" id="GO:0016020">
    <property type="term" value="C:membrane"/>
    <property type="evidence" value="ECO:0007669"/>
    <property type="project" value="InterPro"/>
</dbReference>
<dbReference type="CDD" id="cd00254">
    <property type="entry name" value="LT-like"/>
    <property type="match status" value="1"/>
</dbReference>
<dbReference type="eggNOG" id="COG0741">
    <property type="taxonomic scope" value="Bacteria"/>
</dbReference>
<dbReference type="STRING" id="697281.Mahau_1467"/>
<dbReference type="InterPro" id="IPR000189">
    <property type="entry name" value="Transglyc_AS"/>
</dbReference>
<dbReference type="GO" id="GO:0008933">
    <property type="term" value="F:peptidoglycan lytic transglycosylase activity"/>
    <property type="evidence" value="ECO:0007669"/>
    <property type="project" value="InterPro"/>
</dbReference>
<evidence type="ECO:0000313" key="3">
    <source>
        <dbReference type="EMBL" id="AEE96658.1"/>
    </source>
</evidence>
<dbReference type="Proteomes" id="UP000008457">
    <property type="component" value="Chromosome"/>
</dbReference>
<accession>F3ZXY8</accession>
<dbReference type="InterPro" id="IPR023346">
    <property type="entry name" value="Lysozyme-like_dom_sf"/>
</dbReference>
<dbReference type="EMBL" id="CP002360">
    <property type="protein sequence ID" value="AEE96658.1"/>
    <property type="molecule type" value="Genomic_DNA"/>
</dbReference>
<sequence>MLNIHYIFLSKVREINERLPEAARNIQQINFGRVFNAKMQQGQQVMTRSAVSAQVKYYAPDVPWKIIDAQSYTESLDAVFRLQHLPSEINDAISQMSQKYDINPALIAAVIKAESNFNPKAVSSAGALGLMQLMPSTAKAMGVEDPFDILENIDGGTRYLKNMLERFGNVSLALAAYNAGPGSVEKYGGIPPYSETQNYVKKVSRYIDDYNGGQTSFMI</sequence>
<dbReference type="SUPFAM" id="SSF53955">
    <property type="entry name" value="Lysozyme-like"/>
    <property type="match status" value="1"/>
</dbReference>